<dbReference type="EMBL" id="JMQI01000002">
    <property type="protein sequence ID" value="KDN24035.1"/>
    <property type="molecule type" value="Genomic_DNA"/>
</dbReference>
<protein>
    <recommendedName>
        <fullName evidence="3">LysR substrate-binding domain-containing protein</fullName>
    </recommendedName>
</protein>
<keyword evidence="2" id="KW-1185">Reference proteome</keyword>
<evidence type="ECO:0000313" key="1">
    <source>
        <dbReference type="EMBL" id="KDN24035.1"/>
    </source>
</evidence>
<proteinExistence type="predicted"/>
<accession>A0A066UA96</accession>
<evidence type="ECO:0000313" key="2">
    <source>
        <dbReference type="Proteomes" id="UP000027345"/>
    </source>
</evidence>
<gene>
    <name evidence="1" type="ORF">DV20_01200</name>
</gene>
<name>A0A066UA96_9PSEU</name>
<sequence length="65" mass="6614">MGLDSLIDLVATGQLVAVVGDSVVDRLGGHVTAVPVTGIAPHDVLLAWPSDSHDPRIANFVSLAG</sequence>
<dbReference type="RefSeq" id="WP_043775496.1">
    <property type="nucleotide sequence ID" value="NZ_JMQI01000002.1"/>
</dbReference>
<dbReference type="eggNOG" id="COG0583">
    <property type="taxonomic scope" value="Bacteria"/>
</dbReference>
<dbReference type="STRING" id="287986.DV20_01200"/>
<reference evidence="1 2" key="1">
    <citation type="submission" date="2014-05" db="EMBL/GenBank/DDBJ databases">
        <title>Draft genome sequence of Amycolatopsis rifamycinica DSM 46095.</title>
        <authorList>
            <person name="Lal R."/>
            <person name="Saxena A."/>
            <person name="Kumari R."/>
            <person name="Mukherjee U."/>
            <person name="Singh P."/>
            <person name="Sangwan N."/>
            <person name="Mahato N.K."/>
        </authorList>
    </citation>
    <scope>NUCLEOTIDE SEQUENCE [LARGE SCALE GENOMIC DNA]</scope>
    <source>
        <strain evidence="1 2">DSM 46095</strain>
    </source>
</reference>
<dbReference type="Proteomes" id="UP000027345">
    <property type="component" value="Unassembled WGS sequence"/>
</dbReference>
<organism evidence="1 2">
    <name type="scientific">Amycolatopsis rifamycinica</name>
    <dbReference type="NCBI Taxonomy" id="287986"/>
    <lineage>
        <taxon>Bacteria</taxon>
        <taxon>Bacillati</taxon>
        <taxon>Actinomycetota</taxon>
        <taxon>Actinomycetes</taxon>
        <taxon>Pseudonocardiales</taxon>
        <taxon>Pseudonocardiaceae</taxon>
        <taxon>Amycolatopsis</taxon>
    </lineage>
</organism>
<comment type="caution">
    <text evidence="1">The sequence shown here is derived from an EMBL/GenBank/DDBJ whole genome shotgun (WGS) entry which is preliminary data.</text>
</comment>
<evidence type="ECO:0008006" key="3">
    <source>
        <dbReference type="Google" id="ProtNLM"/>
    </source>
</evidence>
<dbReference type="AlphaFoldDB" id="A0A066UA96"/>